<keyword evidence="1" id="KW-0175">Coiled coil</keyword>
<accession>A0A9N9X125</accession>
<evidence type="ECO:0000256" key="1">
    <source>
        <dbReference type="SAM" id="Coils"/>
    </source>
</evidence>
<dbReference type="AlphaFoldDB" id="A0A9N9X125"/>
<evidence type="ECO:0000313" key="2">
    <source>
        <dbReference type="EMBL" id="CAG9815500.1"/>
    </source>
</evidence>
<organism evidence="2 3">
    <name type="scientific">Phaedon cochleariae</name>
    <name type="common">Mustard beetle</name>
    <dbReference type="NCBI Taxonomy" id="80249"/>
    <lineage>
        <taxon>Eukaryota</taxon>
        <taxon>Metazoa</taxon>
        <taxon>Ecdysozoa</taxon>
        <taxon>Arthropoda</taxon>
        <taxon>Hexapoda</taxon>
        <taxon>Insecta</taxon>
        <taxon>Pterygota</taxon>
        <taxon>Neoptera</taxon>
        <taxon>Endopterygota</taxon>
        <taxon>Coleoptera</taxon>
        <taxon>Polyphaga</taxon>
        <taxon>Cucujiformia</taxon>
        <taxon>Chrysomeloidea</taxon>
        <taxon>Chrysomelidae</taxon>
        <taxon>Chrysomelinae</taxon>
        <taxon>Chrysomelini</taxon>
        <taxon>Phaedon</taxon>
    </lineage>
</organism>
<dbReference type="OrthoDB" id="10066957at2759"/>
<protein>
    <recommendedName>
        <fullName evidence="4">Zinc finger DNA binding protein</fullName>
    </recommendedName>
</protein>
<dbReference type="Proteomes" id="UP001153737">
    <property type="component" value="Chromosome 12"/>
</dbReference>
<keyword evidence="3" id="KW-1185">Reference proteome</keyword>
<proteinExistence type="predicted"/>
<feature type="coiled-coil region" evidence="1">
    <location>
        <begin position="68"/>
        <end position="95"/>
    </location>
</feature>
<evidence type="ECO:0008006" key="4">
    <source>
        <dbReference type="Google" id="ProtNLM"/>
    </source>
</evidence>
<evidence type="ECO:0000313" key="3">
    <source>
        <dbReference type="Proteomes" id="UP001153737"/>
    </source>
</evidence>
<sequence>MAPTSNVTVKELSARMDKLSELFHNGMKELEDNFNSEANASTSRSDNSNNDILFGKLKVFEKSINDSLNLFKNDLEVLKIEMNSISDKMNNIEMQRNNQFLIIHGFKEDNDHILDGLLNLFNTKLGIDINKFDISHVFRMGKNTAKTRPVAVKFVRRWMRDLVFSNKKKFKGSSIVVTEMLTTDNMKIFQKARSHFKNAAWTFNGLTYVEYGGAKKVLKCENDVDILINS</sequence>
<name>A0A9N9X125_PHACE</name>
<reference evidence="2" key="2">
    <citation type="submission" date="2022-10" db="EMBL/GenBank/DDBJ databases">
        <authorList>
            <consortium name="ENA_rothamsted_submissions"/>
            <consortium name="culmorum"/>
            <person name="King R."/>
        </authorList>
    </citation>
    <scope>NUCLEOTIDE SEQUENCE</scope>
</reference>
<reference evidence="2" key="1">
    <citation type="submission" date="2022-01" db="EMBL/GenBank/DDBJ databases">
        <authorList>
            <person name="King R."/>
        </authorList>
    </citation>
    <scope>NUCLEOTIDE SEQUENCE</scope>
</reference>
<gene>
    <name evidence="2" type="ORF">PHAECO_LOCUS3251</name>
</gene>
<dbReference type="EMBL" id="OU896718">
    <property type="protein sequence ID" value="CAG9815500.1"/>
    <property type="molecule type" value="Genomic_DNA"/>
</dbReference>